<dbReference type="Proteomes" id="UP000595205">
    <property type="component" value="Chromosome"/>
</dbReference>
<name>A0A7R7MPH2_MYCIT</name>
<sequence length="53" mass="6078">MRDLETIDSELRLLAAVRRTAREGGYPMPTIRVIDGLLDERAVYVSGTREQMR</sequence>
<gene>
    <name evidence="1" type="ORF">MINTM018_04300</name>
</gene>
<evidence type="ECO:0000313" key="1">
    <source>
        <dbReference type="EMBL" id="BCO97660.1"/>
    </source>
</evidence>
<evidence type="ECO:0000313" key="2">
    <source>
        <dbReference type="Proteomes" id="UP000595205"/>
    </source>
</evidence>
<organism evidence="1 2">
    <name type="scientific">Mycobacterium intracellulare</name>
    <dbReference type="NCBI Taxonomy" id="1767"/>
    <lineage>
        <taxon>Bacteria</taxon>
        <taxon>Bacillati</taxon>
        <taxon>Actinomycetota</taxon>
        <taxon>Actinomycetes</taxon>
        <taxon>Mycobacteriales</taxon>
        <taxon>Mycobacteriaceae</taxon>
        <taxon>Mycobacterium</taxon>
        <taxon>Mycobacterium avium complex (MAC)</taxon>
    </lineage>
</organism>
<dbReference type="EMBL" id="AP024255">
    <property type="protein sequence ID" value="BCO97660.1"/>
    <property type="molecule type" value="Genomic_DNA"/>
</dbReference>
<accession>A0A7R7MPH2</accession>
<reference evidence="1 2" key="1">
    <citation type="submission" date="2020-12" db="EMBL/GenBank/DDBJ databases">
        <title>Genome sequence of clinical Mycobacterium intracellulare strains.</title>
        <authorList>
            <person name="Tateishi Y."/>
            <person name="Matsumoto S."/>
            <person name="Fukushima Y."/>
            <person name="Nakajima C."/>
            <person name="Suzuki Y."/>
        </authorList>
    </citation>
    <scope>NUCLEOTIDE SEQUENCE [LARGE SCALE GENOMIC DNA]</scope>
    <source>
        <strain evidence="1 2">M018</strain>
    </source>
</reference>
<protein>
    <submittedName>
        <fullName evidence="1">Uncharacterized protein</fullName>
    </submittedName>
</protein>
<dbReference type="AlphaFoldDB" id="A0A7R7MPH2"/>
<proteinExistence type="predicted"/>